<dbReference type="Gene3D" id="3.20.20.60">
    <property type="entry name" value="Phosphoenolpyruvate-binding domains"/>
    <property type="match status" value="1"/>
</dbReference>
<dbReference type="GO" id="GO:0016829">
    <property type="term" value="F:lyase activity"/>
    <property type="evidence" value="ECO:0007669"/>
    <property type="project" value="UniProtKB-KW"/>
</dbReference>
<dbReference type="InterPro" id="IPR015813">
    <property type="entry name" value="Pyrv/PenolPyrv_kinase-like_dom"/>
</dbReference>
<name>A0A562VBJ6_9ACTN</name>
<organism evidence="1 2">
    <name type="scientific">Stackebrandtia albiflava</name>
    <dbReference type="NCBI Taxonomy" id="406432"/>
    <lineage>
        <taxon>Bacteria</taxon>
        <taxon>Bacillati</taxon>
        <taxon>Actinomycetota</taxon>
        <taxon>Actinomycetes</taxon>
        <taxon>Glycomycetales</taxon>
        <taxon>Glycomycetaceae</taxon>
        <taxon>Stackebrandtia</taxon>
    </lineage>
</organism>
<keyword evidence="1" id="KW-0456">Lyase</keyword>
<dbReference type="Proteomes" id="UP000321617">
    <property type="component" value="Unassembled WGS sequence"/>
</dbReference>
<dbReference type="InterPro" id="IPR039556">
    <property type="entry name" value="ICL/PEPM"/>
</dbReference>
<dbReference type="PANTHER" id="PTHR42905">
    <property type="entry name" value="PHOSPHOENOLPYRUVATE CARBOXYLASE"/>
    <property type="match status" value="1"/>
</dbReference>
<reference evidence="1 2" key="1">
    <citation type="journal article" date="2013" name="Stand. Genomic Sci.">
        <title>Genomic Encyclopedia of Type Strains, Phase I: The one thousand microbial genomes (KMG-I) project.</title>
        <authorList>
            <person name="Kyrpides N.C."/>
            <person name="Woyke T."/>
            <person name="Eisen J.A."/>
            <person name="Garrity G."/>
            <person name="Lilburn T.G."/>
            <person name="Beck B.J."/>
            <person name="Whitman W.B."/>
            <person name="Hugenholtz P."/>
            <person name="Klenk H.P."/>
        </authorList>
    </citation>
    <scope>NUCLEOTIDE SEQUENCE [LARGE SCALE GENOMIC DNA]</scope>
    <source>
        <strain evidence="1 2">DSM 45044</strain>
    </source>
</reference>
<dbReference type="EMBL" id="VLLL01000005">
    <property type="protein sequence ID" value="TWJ15230.1"/>
    <property type="molecule type" value="Genomic_DNA"/>
</dbReference>
<gene>
    <name evidence="1" type="ORF">LX16_0930</name>
</gene>
<dbReference type="PANTHER" id="PTHR42905:SF16">
    <property type="entry name" value="CARBOXYPHOSPHONOENOLPYRUVATE PHOSPHONOMUTASE-LIKE PROTEIN (AFU_ORTHOLOGUE AFUA_5G07230)"/>
    <property type="match status" value="1"/>
</dbReference>
<evidence type="ECO:0000313" key="2">
    <source>
        <dbReference type="Proteomes" id="UP000321617"/>
    </source>
</evidence>
<dbReference type="OrthoDB" id="9780430at2"/>
<sequence>MTDIHELATRFHRLHDGPHALRLANCWDAGSAAVIARAGADAVATTSAGVAWSLGVADGDRLDRAAAVDAVARITRSVSVPVTADIESGYGETPDDVAETVRLFLTAGVVGVNIEDAHEGGLRDVTAQAERIAAARQAAADAGVDLFVNARIDNFLGGIGEPEGRTAVALERAARYLAAGASGIFVPGVADLAVVRELADGIDAPLNVMAGGGAPPVPELETAGARRVSVGPGITLAAYALAGRAATELFETGGYTSLTDGLGFAEVNAMWSR</sequence>
<dbReference type="Pfam" id="PF13714">
    <property type="entry name" value="PEP_mutase"/>
    <property type="match status" value="1"/>
</dbReference>
<dbReference type="CDD" id="cd00377">
    <property type="entry name" value="ICL_PEPM"/>
    <property type="match status" value="1"/>
</dbReference>
<dbReference type="RefSeq" id="WP_147133580.1">
    <property type="nucleotide sequence ID" value="NZ_BAABIJ010000001.1"/>
</dbReference>
<protein>
    <submittedName>
        <fullName evidence="1">2-methylisocitrate lyase-like PEP mutase family enzyme</fullName>
    </submittedName>
</protein>
<comment type="caution">
    <text evidence="1">The sequence shown here is derived from an EMBL/GenBank/DDBJ whole genome shotgun (WGS) entry which is preliminary data.</text>
</comment>
<proteinExistence type="predicted"/>
<dbReference type="AlphaFoldDB" id="A0A562VBJ6"/>
<dbReference type="InterPro" id="IPR040442">
    <property type="entry name" value="Pyrv_kinase-like_dom_sf"/>
</dbReference>
<keyword evidence="2" id="KW-1185">Reference proteome</keyword>
<accession>A0A562VBJ6</accession>
<dbReference type="SUPFAM" id="SSF51621">
    <property type="entry name" value="Phosphoenolpyruvate/pyruvate domain"/>
    <property type="match status" value="1"/>
</dbReference>
<evidence type="ECO:0000313" key="1">
    <source>
        <dbReference type="EMBL" id="TWJ15230.1"/>
    </source>
</evidence>